<keyword evidence="1" id="KW-0472">Membrane</keyword>
<dbReference type="EMBL" id="JAACJJ010000042">
    <property type="protein sequence ID" value="KAF5316241.1"/>
    <property type="molecule type" value="Genomic_DNA"/>
</dbReference>
<keyword evidence="1" id="KW-1133">Transmembrane helix</keyword>
<accession>A0A8H5EXT3</accession>
<reference evidence="2 3" key="1">
    <citation type="journal article" date="2020" name="ISME J.">
        <title>Uncovering the hidden diversity of litter-decomposition mechanisms in mushroom-forming fungi.</title>
        <authorList>
            <person name="Floudas D."/>
            <person name="Bentzer J."/>
            <person name="Ahren D."/>
            <person name="Johansson T."/>
            <person name="Persson P."/>
            <person name="Tunlid A."/>
        </authorList>
    </citation>
    <scope>NUCLEOTIDE SEQUENCE [LARGE SCALE GENOMIC DNA]</scope>
    <source>
        <strain evidence="2 3">CBS 101986</strain>
    </source>
</reference>
<organism evidence="2 3">
    <name type="scientific">Psilocybe cf. subviscida</name>
    <dbReference type="NCBI Taxonomy" id="2480587"/>
    <lineage>
        <taxon>Eukaryota</taxon>
        <taxon>Fungi</taxon>
        <taxon>Dikarya</taxon>
        <taxon>Basidiomycota</taxon>
        <taxon>Agaricomycotina</taxon>
        <taxon>Agaricomycetes</taxon>
        <taxon>Agaricomycetidae</taxon>
        <taxon>Agaricales</taxon>
        <taxon>Agaricineae</taxon>
        <taxon>Strophariaceae</taxon>
        <taxon>Psilocybe</taxon>
    </lineage>
</organism>
<feature type="transmembrane region" description="Helical" evidence="1">
    <location>
        <begin position="48"/>
        <end position="68"/>
    </location>
</feature>
<evidence type="ECO:0000313" key="2">
    <source>
        <dbReference type="EMBL" id="KAF5316241.1"/>
    </source>
</evidence>
<feature type="transmembrane region" description="Helical" evidence="1">
    <location>
        <begin position="132"/>
        <end position="152"/>
    </location>
</feature>
<sequence length="356" mass="38377">MAIGIDSVSLISIFVECILYGFFVFLFAVSTTIILGRRRSQGPGGDRLNKTLLAVSVTMFILATVHVASDLRRLLDAFITHGSDPHDGPSGVLMNVSTVLYSIKSTAYCMQTLVGDGFMVYRLYLVWNGNKIVCFPVALTFIASIGVGIGALQGFARVSPDQPVFITELQEWIVSFFSLTLFTNFASTALIAGRIWWVQRKITGMSADGKRRGTLGPAAVVIIESGAIYSFCLILLLSLYLSGSYAQYILLDAVTQVVGIVFSLVIVRVALGVSSELHSTGSTAVSNRTGPLSVFQTASTRDQTSTWQSGNTAYNTRASNFMAVKVTKSTDTDTAMAMEPTKGSSYVSDWSDHGGQ</sequence>
<name>A0A8H5EXT3_9AGAR</name>
<dbReference type="OrthoDB" id="3354175at2759"/>
<proteinExistence type="predicted"/>
<feature type="transmembrane region" description="Helical" evidence="1">
    <location>
        <begin position="248"/>
        <end position="271"/>
    </location>
</feature>
<keyword evidence="3" id="KW-1185">Reference proteome</keyword>
<keyword evidence="1" id="KW-0812">Transmembrane</keyword>
<feature type="transmembrane region" description="Helical" evidence="1">
    <location>
        <begin position="172"/>
        <end position="197"/>
    </location>
</feature>
<evidence type="ECO:0000313" key="3">
    <source>
        <dbReference type="Proteomes" id="UP000567179"/>
    </source>
</evidence>
<feature type="transmembrane region" description="Helical" evidence="1">
    <location>
        <begin position="218"/>
        <end position="242"/>
    </location>
</feature>
<protein>
    <submittedName>
        <fullName evidence="2">Uncharacterized protein</fullName>
    </submittedName>
</protein>
<dbReference type="AlphaFoldDB" id="A0A8H5EXT3"/>
<feature type="transmembrane region" description="Helical" evidence="1">
    <location>
        <begin position="12"/>
        <end position="36"/>
    </location>
</feature>
<feature type="transmembrane region" description="Helical" evidence="1">
    <location>
        <begin position="105"/>
        <end position="125"/>
    </location>
</feature>
<gene>
    <name evidence="2" type="ORF">D9619_006786</name>
</gene>
<dbReference type="Proteomes" id="UP000567179">
    <property type="component" value="Unassembled WGS sequence"/>
</dbReference>
<comment type="caution">
    <text evidence="2">The sequence shown here is derived from an EMBL/GenBank/DDBJ whole genome shotgun (WGS) entry which is preliminary data.</text>
</comment>
<evidence type="ECO:0000256" key="1">
    <source>
        <dbReference type="SAM" id="Phobius"/>
    </source>
</evidence>